<dbReference type="SUPFAM" id="SSF46689">
    <property type="entry name" value="Homeodomain-like"/>
    <property type="match status" value="2"/>
</dbReference>
<dbReference type="Gene3D" id="2.60.120.10">
    <property type="entry name" value="Jelly Rolls"/>
    <property type="match status" value="1"/>
</dbReference>
<accession>A0A920CPV1</accession>
<keyword evidence="6" id="KW-1185">Reference proteome</keyword>
<dbReference type="PANTHER" id="PTHR43280:SF28">
    <property type="entry name" value="HTH-TYPE TRANSCRIPTIONAL ACTIVATOR RHAS"/>
    <property type="match status" value="1"/>
</dbReference>
<dbReference type="Proteomes" id="UP000682811">
    <property type="component" value="Unassembled WGS sequence"/>
</dbReference>
<dbReference type="InterPro" id="IPR018060">
    <property type="entry name" value="HTH_AraC"/>
</dbReference>
<keyword evidence="1" id="KW-0805">Transcription regulation</keyword>
<keyword evidence="3" id="KW-0804">Transcription</keyword>
<feature type="domain" description="HTH araC/xylS-type" evidence="4">
    <location>
        <begin position="178"/>
        <end position="276"/>
    </location>
</feature>
<dbReference type="InterPro" id="IPR009057">
    <property type="entry name" value="Homeodomain-like_sf"/>
</dbReference>
<proteinExistence type="predicted"/>
<dbReference type="Pfam" id="PF02311">
    <property type="entry name" value="AraC_binding"/>
    <property type="match status" value="1"/>
</dbReference>
<sequence length="281" mass="32805">METDFYEASMFYIDRERKLQSSMPAHHYHDGYEIFYLVSGDICYFIDGKAYQAVSGALFIINMNEIHKLVNSSGATFERVTLEFKKEFLEDLFAGGLPVDVMSGFRQGRPFIKLSALEQSFAERLFEQMIHEFVNRPEGYEPNLKTLLFQLLLFIHRKMGAAPAAEQTVVNSIHKKTFEIVDYINRHYDQKLTIERISRRFYISPSYFCKTFRKSTGFTFTEYVNNVRIKEAKVQLAEGSDKVAEIAERVGFESLTHFGRIFKEFTGLSPLKYRQQSNKRF</sequence>
<dbReference type="PROSITE" id="PS01124">
    <property type="entry name" value="HTH_ARAC_FAMILY_2"/>
    <property type="match status" value="1"/>
</dbReference>
<organism evidence="5 6">
    <name type="scientific">Paenibacillus azoreducens</name>
    <dbReference type="NCBI Taxonomy" id="116718"/>
    <lineage>
        <taxon>Bacteria</taxon>
        <taxon>Bacillati</taxon>
        <taxon>Bacillota</taxon>
        <taxon>Bacilli</taxon>
        <taxon>Bacillales</taxon>
        <taxon>Paenibacillaceae</taxon>
        <taxon>Paenibacillus</taxon>
    </lineage>
</organism>
<dbReference type="SUPFAM" id="SSF51215">
    <property type="entry name" value="Regulatory protein AraC"/>
    <property type="match status" value="1"/>
</dbReference>
<protein>
    <recommendedName>
        <fullName evidence="4">HTH araC/xylS-type domain-containing protein</fullName>
    </recommendedName>
</protein>
<evidence type="ECO:0000256" key="3">
    <source>
        <dbReference type="ARBA" id="ARBA00023163"/>
    </source>
</evidence>
<dbReference type="PROSITE" id="PS00041">
    <property type="entry name" value="HTH_ARAC_FAMILY_1"/>
    <property type="match status" value="1"/>
</dbReference>
<gene>
    <name evidence="5" type="ORF">J34TS1_14550</name>
</gene>
<evidence type="ECO:0000259" key="4">
    <source>
        <dbReference type="PROSITE" id="PS01124"/>
    </source>
</evidence>
<dbReference type="GO" id="GO:0043565">
    <property type="term" value="F:sequence-specific DNA binding"/>
    <property type="evidence" value="ECO:0007669"/>
    <property type="project" value="InterPro"/>
</dbReference>
<dbReference type="SMART" id="SM00342">
    <property type="entry name" value="HTH_ARAC"/>
    <property type="match status" value="1"/>
</dbReference>
<evidence type="ECO:0000313" key="5">
    <source>
        <dbReference type="EMBL" id="GIO46690.1"/>
    </source>
</evidence>
<dbReference type="InterPro" id="IPR003313">
    <property type="entry name" value="AraC-bd"/>
</dbReference>
<comment type="caution">
    <text evidence="5">The sequence shown here is derived from an EMBL/GenBank/DDBJ whole genome shotgun (WGS) entry which is preliminary data.</text>
</comment>
<dbReference type="RefSeq" id="WP_212977656.1">
    <property type="nucleotide sequence ID" value="NZ_AP025343.1"/>
</dbReference>
<dbReference type="PRINTS" id="PR00032">
    <property type="entry name" value="HTHARAC"/>
</dbReference>
<dbReference type="GO" id="GO:0003700">
    <property type="term" value="F:DNA-binding transcription factor activity"/>
    <property type="evidence" value="ECO:0007669"/>
    <property type="project" value="InterPro"/>
</dbReference>
<dbReference type="Pfam" id="PF12833">
    <property type="entry name" value="HTH_18"/>
    <property type="match status" value="1"/>
</dbReference>
<evidence type="ECO:0000313" key="6">
    <source>
        <dbReference type="Proteomes" id="UP000682811"/>
    </source>
</evidence>
<dbReference type="InterPro" id="IPR037923">
    <property type="entry name" value="HTH-like"/>
</dbReference>
<dbReference type="PANTHER" id="PTHR43280">
    <property type="entry name" value="ARAC-FAMILY TRANSCRIPTIONAL REGULATOR"/>
    <property type="match status" value="1"/>
</dbReference>
<dbReference type="AlphaFoldDB" id="A0A920CPV1"/>
<dbReference type="Gene3D" id="1.10.10.60">
    <property type="entry name" value="Homeodomain-like"/>
    <property type="match status" value="2"/>
</dbReference>
<evidence type="ECO:0000256" key="1">
    <source>
        <dbReference type="ARBA" id="ARBA00023015"/>
    </source>
</evidence>
<dbReference type="InterPro" id="IPR014710">
    <property type="entry name" value="RmlC-like_jellyroll"/>
</dbReference>
<dbReference type="InterPro" id="IPR018062">
    <property type="entry name" value="HTH_AraC-typ_CS"/>
</dbReference>
<reference evidence="5 6" key="1">
    <citation type="submission" date="2021-03" db="EMBL/GenBank/DDBJ databases">
        <title>Antimicrobial resistance genes in bacteria isolated from Japanese honey, and their potential for conferring macrolide and lincosamide resistance in the American foulbrood pathogen Paenibacillus larvae.</title>
        <authorList>
            <person name="Okamoto M."/>
            <person name="Kumagai M."/>
            <person name="Kanamori H."/>
            <person name="Takamatsu D."/>
        </authorList>
    </citation>
    <scope>NUCLEOTIDE SEQUENCE [LARGE SCALE GENOMIC DNA]</scope>
    <source>
        <strain evidence="5 6">J34TS1</strain>
    </source>
</reference>
<name>A0A920CPV1_9BACL</name>
<dbReference type="EMBL" id="BORT01000004">
    <property type="protein sequence ID" value="GIO46690.1"/>
    <property type="molecule type" value="Genomic_DNA"/>
</dbReference>
<dbReference type="InterPro" id="IPR020449">
    <property type="entry name" value="Tscrpt_reg_AraC-type_HTH"/>
</dbReference>
<keyword evidence="2" id="KW-0238">DNA-binding</keyword>
<evidence type="ECO:0000256" key="2">
    <source>
        <dbReference type="ARBA" id="ARBA00023125"/>
    </source>
</evidence>